<keyword evidence="5 7" id="KW-0472">Membrane</keyword>
<dbReference type="InterPro" id="IPR003838">
    <property type="entry name" value="ABC3_permease_C"/>
</dbReference>
<name>I5C636_9BACT</name>
<evidence type="ECO:0000313" key="10">
    <source>
        <dbReference type="Proteomes" id="UP000005551"/>
    </source>
</evidence>
<dbReference type="GO" id="GO:0005886">
    <property type="term" value="C:plasma membrane"/>
    <property type="evidence" value="ECO:0007669"/>
    <property type="project" value="UniProtKB-SubCell"/>
</dbReference>
<reference evidence="9 10" key="1">
    <citation type="submission" date="2012-05" db="EMBL/GenBank/DDBJ databases">
        <title>Genome sequence of Nitritalea halalkaliphila LW7.</title>
        <authorList>
            <person name="Jangir P.K."/>
            <person name="Singh A."/>
            <person name="Shivaji S."/>
            <person name="Sharma R."/>
        </authorList>
    </citation>
    <scope>NUCLEOTIDE SEQUENCE [LARGE SCALE GENOMIC DNA]</scope>
    <source>
        <strain evidence="9 10">LW7</strain>
    </source>
</reference>
<comment type="similarity">
    <text evidence="6">Belongs to the ABC-4 integral membrane protein family.</text>
</comment>
<evidence type="ECO:0000256" key="1">
    <source>
        <dbReference type="ARBA" id="ARBA00004651"/>
    </source>
</evidence>
<keyword evidence="2" id="KW-1003">Cell membrane</keyword>
<dbReference type="Pfam" id="PF02687">
    <property type="entry name" value="FtsX"/>
    <property type="match status" value="1"/>
</dbReference>
<dbReference type="GO" id="GO:0022857">
    <property type="term" value="F:transmembrane transporter activity"/>
    <property type="evidence" value="ECO:0007669"/>
    <property type="project" value="TreeGrafter"/>
</dbReference>
<dbReference type="InterPro" id="IPR050250">
    <property type="entry name" value="Macrolide_Exporter_MacB"/>
</dbReference>
<dbReference type="PATRIC" id="fig|1189621.3.peg.1432"/>
<dbReference type="Proteomes" id="UP000005551">
    <property type="component" value="Unassembled WGS sequence"/>
</dbReference>
<dbReference type="EMBL" id="AJYA01000015">
    <property type="protein sequence ID" value="EIM77288.1"/>
    <property type="molecule type" value="Genomic_DNA"/>
</dbReference>
<keyword evidence="4 7" id="KW-1133">Transmembrane helix</keyword>
<keyword evidence="3 7" id="KW-0812">Transmembrane</keyword>
<keyword evidence="10" id="KW-1185">Reference proteome</keyword>
<protein>
    <recommendedName>
        <fullName evidence="8">ABC3 transporter permease C-terminal domain-containing protein</fullName>
    </recommendedName>
</protein>
<feature type="domain" description="ABC3 transporter permease C-terminal" evidence="8">
    <location>
        <begin position="1"/>
        <end position="101"/>
    </location>
</feature>
<dbReference type="AlphaFoldDB" id="I5C636"/>
<evidence type="ECO:0000256" key="4">
    <source>
        <dbReference type="ARBA" id="ARBA00022989"/>
    </source>
</evidence>
<feature type="transmembrane region" description="Helical" evidence="7">
    <location>
        <begin position="32"/>
        <end position="55"/>
    </location>
</feature>
<sequence>MNIMMVTVTERTREIGVRKALGATPLRIRQQFLIEAIVICVLGGVFGVLIGIGIGNIVANQIGPGGFIVPTVWIATAFVICVVVGLLSGYYPARKASKLDPIESLRYE</sequence>
<evidence type="ECO:0000259" key="8">
    <source>
        <dbReference type="Pfam" id="PF02687"/>
    </source>
</evidence>
<gene>
    <name evidence="9" type="ORF">A3SI_06874</name>
</gene>
<accession>I5C636</accession>
<evidence type="ECO:0000256" key="5">
    <source>
        <dbReference type="ARBA" id="ARBA00023136"/>
    </source>
</evidence>
<organism evidence="9 10">
    <name type="scientific">Nitritalea halalkaliphila LW7</name>
    <dbReference type="NCBI Taxonomy" id="1189621"/>
    <lineage>
        <taxon>Bacteria</taxon>
        <taxon>Pseudomonadati</taxon>
        <taxon>Bacteroidota</taxon>
        <taxon>Cytophagia</taxon>
        <taxon>Cytophagales</taxon>
        <taxon>Cyclobacteriaceae</taxon>
        <taxon>Nitritalea</taxon>
    </lineage>
</organism>
<evidence type="ECO:0000256" key="3">
    <source>
        <dbReference type="ARBA" id="ARBA00022692"/>
    </source>
</evidence>
<evidence type="ECO:0000313" key="9">
    <source>
        <dbReference type="EMBL" id="EIM77288.1"/>
    </source>
</evidence>
<evidence type="ECO:0000256" key="2">
    <source>
        <dbReference type="ARBA" id="ARBA00022475"/>
    </source>
</evidence>
<comment type="caution">
    <text evidence="9">The sequence shown here is derived from an EMBL/GenBank/DDBJ whole genome shotgun (WGS) entry which is preliminary data.</text>
</comment>
<evidence type="ECO:0000256" key="6">
    <source>
        <dbReference type="ARBA" id="ARBA00038076"/>
    </source>
</evidence>
<dbReference type="STRING" id="1189621.A3SI_06874"/>
<evidence type="ECO:0000256" key="7">
    <source>
        <dbReference type="SAM" id="Phobius"/>
    </source>
</evidence>
<dbReference type="PANTHER" id="PTHR30572">
    <property type="entry name" value="MEMBRANE COMPONENT OF TRANSPORTER-RELATED"/>
    <property type="match status" value="1"/>
</dbReference>
<feature type="transmembrane region" description="Helical" evidence="7">
    <location>
        <begin position="67"/>
        <end position="91"/>
    </location>
</feature>
<proteinExistence type="inferred from homology"/>
<dbReference type="PANTHER" id="PTHR30572:SF4">
    <property type="entry name" value="ABC TRANSPORTER PERMEASE YTRF"/>
    <property type="match status" value="1"/>
</dbReference>
<comment type="subcellular location">
    <subcellularLocation>
        <location evidence="1">Cell membrane</location>
        <topology evidence="1">Multi-pass membrane protein</topology>
    </subcellularLocation>
</comment>